<proteinExistence type="predicted"/>
<organism evidence="1 2">
    <name type="scientific">Dehalococcoides mccartyi (strain CBDB1)</name>
    <dbReference type="NCBI Taxonomy" id="255470"/>
    <lineage>
        <taxon>Bacteria</taxon>
        <taxon>Bacillati</taxon>
        <taxon>Chloroflexota</taxon>
        <taxon>Dehalococcoidia</taxon>
        <taxon>Dehalococcoidales</taxon>
        <taxon>Dehalococcoidaceae</taxon>
        <taxon>Dehalococcoides</taxon>
    </lineage>
</organism>
<evidence type="ECO:0000313" key="2">
    <source>
        <dbReference type="Proteomes" id="UP000000433"/>
    </source>
</evidence>
<keyword evidence="2" id="KW-1185">Reference proteome</keyword>
<dbReference type="EMBL" id="AJ965256">
    <property type="protein sequence ID" value="CAI83387.1"/>
    <property type="molecule type" value="Genomic_DNA"/>
</dbReference>
<accession>A0A916KN27</accession>
<evidence type="ECO:0000313" key="1">
    <source>
        <dbReference type="EMBL" id="CAI83387.1"/>
    </source>
</evidence>
<protein>
    <submittedName>
        <fullName evidence="1">Uncharacterized protein</fullName>
    </submittedName>
</protein>
<dbReference type="KEGG" id="deh:cbdbB28"/>
<gene>
    <name evidence="1" type="ORF">cbdbB28</name>
</gene>
<dbReference type="AlphaFoldDB" id="A0A916KN27"/>
<sequence>MKLQKAAAPKNTEKTLVIDCRFESRTTASSTKYAILVTSGTRAQIVTKMPLYYPLYPGE</sequence>
<reference evidence="1 2" key="1">
    <citation type="journal article" date="2005" name="Nat. Biotechnol.">
        <title>Genome sequence of the chlorinated compound-respiring bacterium Dehalococcoides species strain CBDB1.</title>
        <authorList>
            <person name="Kube M."/>
            <person name="Beck A."/>
            <person name="Zinder S.H."/>
            <person name="Kuhl H."/>
            <person name="Reinhardt R."/>
            <person name="Adrian L."/>
        </authorList>
    </citation>
    <scope>NUCLEOTIDE SEQUENCE [LARGE SCALE GENOMIC DNA]</scope>
    <source>
        <strain evidence="1 2">CBDB1</strain>
    </source>
</reference>
<dbReference type="Proteomes" id="UP000000433">
    <property type="component" value="Chromosome"/>
</dbReference>
<name>A0A916KN27_DEHMC</name>